<evidence type="ECO:0000313" key="1">
    <source>
        <dbReference type="EMBL" id="EMC90858.1"/>
    </source>
</evidence>
<keyword evidence="2" id="KW-1185">Reference proteome</keyword>
<reference evidence="1 2" key="1">
    <citation type="journal article" date="2012" name="PLoS Pathog.">
        <title>Diverse lifestyles and strategies of plant pathogenesis encoded in the genomes of eighteen Dothideomycetes fungi.</title>
        <authorList>
            <person name="Ohm R.A."/>
            <person name="Feau N."/>
            <person name="Henrissat B."/>
            <person name="Schoch C.L."/>
            <person name="Horwitz B.A."/>
            <person name="Barry K.W."/>
            <person name="Condon B.J."/>
            <person name="Copeland A.C."/>
            <person name="Dhillon B."/>
            <person name="Glaser F."/>
            <person name="Hesse C.N."/>
            <person name="Kosti I."/>
            <person name="LaButti K."/>
            <person name="Lindquist E.A."/>
            <person name="Lucas S."/>
            <person name="Salamov A.A."/>
            <person name="Bradshaw R.E."/>
            <person name="Ciuffetti L."/>
            <person name="Hamelin R.C."/>
            <person name="Kema G.H.J."/>
            <person name="Lawrence C."/>
            <person name="Scott J.A."/>
            <person name="Spatafora J.W."/>
            <person name="Turgeon B.G."/>
            <person name="de Wit P.J.G.M."/>
            <person name="Zhong S."/>
            <person name="Goodwin S.B."/>
            <person name="Grigoriev I.V."/>
        </authorList>
    </citation>
    <scope>NUCLEOTIDE SEQUENCE [LARGE SCALE GENOMIC DNA]</scope>
    <source>
        <strain evidence="1 2">UAMH 10762</strain>
    </source>
</reference>
<accession>M2MHX2</accession>
<protein>
    <submittedName>
        <fullName evidence="1">Uncharacterized protein</fullName>
    </submittedName>
</protein>
<name>M2MHX2_BAUPA</name>
<dbReference type="RefSeq" id="XP_007682014.1">
    <property type="nucleotide sequence ID" value="XM_007683824.1"/>
</dbReference>
<dbReference type="KEGG" id="bcom:BAUCODRAFT_152849"/>
<gene>
    <name evidence="1" type="ORF">BAUCODRAFT_152849</name>
</gene>
<proteinExistence type="predicted"/>
<dbReference type="GeneID" id="19109257"/>
<organism evidence="1 2">
    <name type="scientific">Baudoinia panamericana (strain UAMH 10762)</name>
    <name type="common">Angels' share fungus</name>
    <name type="synonym">Baudoinia compniacensis (strain UAMH 10762)</name>
    <dbReference type="NCBI Taxonomy" id="717646"/>
    <lineage>
        <taxon>Eukaryota</taxon>
        <taxon>Fungi</taxon>
        <taxon>Dikarya</taxon>
        <taxon>Ascomycota</taxon>
        <taxon>Pezizomycotina</taxon>
        <taxon>Dothideomycetes</taxon>
        <taxon>Dothideomycetidae</taxon>
        <taxon>Mycosphaerellales</taxon>
        <taxon>Teratosphaeriaceae</taxon>
        <taxon>Baudoinia</taxon>
    </lineage>
</organism>
<sequence length="100" mass="10206">MPTCDGDHMQEHLSITLEEAQGAKAEEAGIGDGDIRPARLQDITAAIAAASITSDTVEPAISHTSSDQTAVAATFSAVAVRTPSPDCKSGMTTSESMGCL</sequence>
<evidence type="ECO:0000313" key="2">
    <source>
        <dbReference type="Proteomes" id="UP000011761"/>
    </source>
</evidence>
<dbReference type="HOGENOM" id="CLU_2305549_0_0_1"/>
<dbReference type="Proteomes" id="UP000011761">
    <property type="component" value="Unassembled WGS sequence"/>
</dbReference>
<dbReference type="EMBL" id="KB445566">
    <property type="protein sequence ID" value="EMC90858.1"/>
    <property type="molecule type" value="Genomic_DNA"/>
</dbReference>
<dbReference type="AlphaFoldDB" id="M2MHX2"/>